<keyword evidence="3" id="KW-1185">Reference proteome</keyword>
<feature type="signal peptide" evidence="1">
    <location>
        <begin position="1"/>
        <end position="19"/>
    </location>
</feature>
<evidence type="ECO:0000313" key="2">
    <source>
        <dbReference type="EMBL" id="KAK0751558.1"/>
    </source>
</evidence>
<reference evidence="2" key="1">
    <citation type="submission" date="2023-06" db="EMBL/GenBank/DDBJ databases">
        <title>Genome-scale phylogeny and comparative genomics of the fungal order Sordariales.</title>
        <authorList>
            <consortium name="Lawrence Berkeley National Laboratory"/>
            <person name="Hensen N."/>
            <person name="Bonometti L."/>
            <person name="Westerberg I."/>
            <person name="Brannstrom I.O."/>
            <person name="Guillou S."/>
            <person name="Cros-Aarteil S."/>
            <person name="Calhoun S."/>
            <person name="Haridas S."/>
            <person name="Kuo A."/>
            <person name="Mondo S."/>
            <person name="Pangilinan J."/>
            <person name="Riley R."/>
            <person name="LaButti K."/>
            <person name="Andreopoulos B."/>
            <person name="Lipzen A."/>
            <person name="Chen C."/>
            <person name="Yanf M."/>
            <person name="Daum C."/>
            <person name="Ng V."/>
            <person name="Clum A."/>
            <person name="Steindorff A."/>
            <person name="Ohm R."/>
            <person name="Martin F."/>
            <person name="Silar P."/>
            <person name="Natvig D."/>
            <person name="Lalanne C."/>
            <person name="Gautier V."/>
            <person name="Ament-velasquez S.L."/>
            <person name="Kruys A."/>
            <person name="Hutchinson M.I."/>
            <person name="Powell A.J."/>
            <person name="Barry K."/>
            <person name="Miller A.N."/>
            <person name="Grigoriev I.V."/>
            <person name="Debuchy R."/>
            <person name="Gladieux P."/>
            <person name="Thoren M.H."/>
            <person name="Johannesson H."/>
        </authorList>
    </citation>
    <scope>NUCLEOTIDE SEQUENCE</scope>
    <source>
        <strain evidence="2">SMH3187-1</strain>
    </source>
</reference>
<dbReference type="AlphaFoldDB" id="A0AA40K9Z1"/>
<evidence type="ECO:0000256" key="1">
    <source>
        <dbReference type="SAM" id="SignalP"/>
    </source>
</evidence>
<evidence type="ECO:0000313" key="3">
    <source>
        <dbReference type="Proteomes" id="UP001172155"/>
    </source>
</evidence>
<dbReference type="EMBL" id="JAUKUD010000002">
    <property type="protein sequence ID" value="KAK0751558.1"/>
    <property type="molecule type" value="Genomic_DNA"/>
</dbReference>
<feature type="chain" id="PRO_5041238296" evidence="1">
    <location>
        <begin position="20"/>
        <end position="135"/>
    </location>
</feature>
<dbReference type="Proteomes" id="UP001172155">
    <property type="component" value="Unassembled WGS sequence"/>
</dbReference>
<organism evidence="2 3">
    <name type="scientific">Schizothecium vesticola</name>
    <dbReference type="NCBI Taxonomy" id="314040"/>
    <lineage>
        <taxon>Eukaryota</taxon>
        <taxon>Fungi</taxon>
        <taxon>Dikarya</taxon>
        <taxon>Ascomycota</taxon>
        <taxon>Pezizomycotina</taxon>
        <taxon>Sordariomycetes</taxon>
        <taxon>Sordariomycetidae</taxon>
        <taxon>Sordariales</taxon>
        <taxon>Schizotheciaceae</taxon>
        <taxon>Schizothecium</taxon>
    </lineage>
</organism>
<keyword evidence="1" id="KW-0732">Signal</keyword>
<proteinExistence type="predicted"/>
<gene>
    <name evidence="2" type="ORF">B0T18DRAFT_426182</name>
</gene>
<sequence>MQFKAIFTFIAAGLSLVSATKPEDVDSTTTSTQTSTMTMTLTVTQCAPGVSSCPGAWPGKNQTATAPSWHHSNSTTVVVVPTGGGSPTAIKTTGGGIAVPTKSAPAPVATGAASGLVFQSGLMLGILGAGVALLA</sequence>
<comment type="caution">
    <text evidence="2">The sequence shown here is derived from an EMBL/GenBank/DDBJ whole genome shotgun (WGS) entry which is preliminary data.</text>
</comment>
<accession>A0AA40K9Z1</accession>
<protein>
    <submittedName>
        <fullName evidence="2">Uncharacterized protein</fullName>
    </submittedName>
</protein>
<name>A0AA40K9Z1_9PEZI</name>